<comment type="cofactor">
    <cofactor evidence="1">
        <name>Fe(2+)</name>
        <dbReference type="ChEBI" id="CHEBI:29033"/>
    </cofactor>
</comment>
<sequence>MSELTLAALLSPITVDAFMERYWGRKPLIVRRQAPHLYACLPDSEEFAFLLHSLTDPERGWFSIVNGVARPPSDSLLTQEGLLNLSEVYAAYRDGNSLLMNQVQRRHRETAMLCRRIESALSAHGIALARHIGANGYLSPPSSQGFNIHYDPHDVLILQIEGRKHWRLYGRHVAWPTQPPAAPIPPEEAGSPRREFVLSPGELVYIPRGVLHDANTTDSRSLHLTLSIETLTWTDLLIEAMSDNPAFRRNLPVCPPFGKRIGDEARAELTRLTASLNNPRALRRALAAMSGRLLGNLDPLPNGGFAEVDGLHLIEPKTWLSLAPGTFGHVEVNGDEAILHLPGSALRAAREMAKAFYYLLRARRVRACDLPVSASEADKLTFVRKLVQMGFLVKASE</sequence>
<keyword evidence="3" id="KW-0408">Iron</keyword>
<accession>A0AAW9CRS9</accession>
<dbReference type="KEGG" id="btha:DR62_4157"/>
<dbReference type="PANTHER" id="PTHR13096">
    <property type="entry name" value="MINA53 MYC INDUCED NUCLEAR ANTIGEN"/>
    <property type="match status" value="1"/>
</dbReference>
<proteinExistence type="predicted"/>
<dbReference type="GO" id="GO:0046872">
    <property type="term" value="F:metal ion binding"/>
    <property type="evidence" value="ECO:0007669"/>
    <property type="project" value="UniProtKB-KW"/>
</dbReference>
<evidence type="ECO:0000313" key="6">
    <source>
        <dbReference type="Proteomes" id="UP001272137"/>
    </source>
</evidence>
<feature type="domain" description="JmjC" evidence="4">
    <location>
        <begin position="105"/>
        <end position="245"/>
    </location>
</feature>
<organism evidence="5 6">
    <name type="scientific">Burkholderia thailandensis</name>
    <dbReference type="NCBI Taxonomy" id="57975"/>
    <lineage>
        <taxon>Bacteria</taxon>
        <taxon>Pseudomonadati</taxon>
        <taxon>Pseudomonadota</taxon>
        <taxon>Betaproteobacteria</taxon>
        <taxon>Burkholderiales</taxon>
        <taxon>Burkholderiaceae</taxon>
        <taxon>Burkholderia</taxon>
        <taxon>pseudomallei group</taxon>
    </lineage>
</organism>
<evidence type="ECO:0000313" key="5">
    <source>
        <dbReference type="EMBL" id="MDW9253325.1"/>
    </source>
</evidence>
<dbReference type="PANTHER" id="PTHR13096:SF8">
    <property type="entry name" value="RIBOSOMAL OXYGENASE 1"/>
    <property type="match status" value="1"/>
</dbReference>
<dbReference type="InterPro" id="IPR003347">
    <property type="entry name" value="JmjC_dom"/>
</dbReference>
<dbReference type="Gene3D" id="2.60.120.650">
    <property type="entry name" value="Cupin"/>
    <property type="match status" value="1"/>
</dbReference>
<dbReference type="SUPFAM" id="SSF51197">
    <property type="entry name" value="Clavaminate synthase-like"/>
    <property type="match status" value="1"/>
</dbReference>
<protein>
    <submittedName>
        <fullName evidence="5">Cupin superfamily protein</fullName>
    </submittedName>
</protein>
<dbReference type="RefSeq" id="WP_009900781.1">
    <property type="nucleotide sequence ID" value="NZ_CP008915.2"/>
</dbReference>
<dbReference type="EMBL" id="QXCT01000001">
    <property type="protein sequence ID" value="MDW9253325.1"/>
    <property type="molecule type" value="Genomic_DNA"/>
</dbReference>
<evidence type="ECO:0000256" key="3">
    <source>
        <dbReference type="ARBA" id="ARBA00023004"/>
    </source>
</evidence>
<gene>
    <name evidence="5" type="ORF">C7S16_4688</name>
</gene>
<evidence type="ECO:0000259" key="4">
    <source>
        <dbReference type="PROSITE" id="PS51184"/>
    </source>
</evidence>
<dbReference type="PROSITE" id="PS51184">
    <property type="entry name" value="JMJC"/>
    <property type="match status" value="1"/>
</dbReference>
<name>A0AAW9CRS9_BURTH</name>
<dbReference type="InterPro" id="IPR039994">
    <property type="entry name" value="NO66-like"/>
</dbReference>
<comment type="caution">
    <text evidence="5">The sequence shown here is derived from an EMBL/GenBank/DDBJ whole genome shotgun (WGS) entry which is preliminary data.</text>
</comment>
<reference evidence="5" key="1">
    <citation type="submission" date="2018-08" db="EMBL/GenBank/DDBJ databases">
        <title>Identification of Burkholderia cepacia strains that express a Burkholderia pseudomallei-like capsular polysaccharide.</title>
        <authorList>
            <person name="Burtnick M.N."/>
            <person name="Vongsouvath M."/>
            <person name="Newton P."/>
            <person name="Wuthiekanun V."/>
            <person name="Limmathurotsakul D."/>
            <person name="Brett P.J."/>
            <person name="Chantratita N."/>
            <person name="Dance D.A."/>
        </authorList>
    </citation>
    <scope>NUCLEOTIDE SEQUENCE</scope>
    <source>
        <strain evidence="5">SBXCC001</strain>
    </source>
</reference>
<evidence type="ECO:0000256" key="2">
    <source>
        <dbReference type="ARBA" id="ARBA00022723"/>
    </source>
</evidence>
<dbReference type="Pfam" id="PF08007">
    <property type="entry name" value="JmjC_2"/>
    <property type="match status" value="1"/>
</dbReference>
<keyword evidence="2" id="KW-0479">Metal-binding</keyword>
<dbReference type="AlphaFoldDB" id="A0AAW9CRS9"/>
<evidence type="ECO:0000256" key="1">
    <source>
        <dbReference type="ARBA" id="ARBA00001954"/>
    </source>
</evidence>
<dbReference type="Proteomes" id="UP001272137">
    <property type="component" value="Unassembled WGS sequence"/>
</dbReference>